<reference evidence="3 4" key="1">
    <citation type="submission" date="2024-08" db="EMBL/GenBank/DDBJ databases">
        <authorList>
            <person name="Cucini C."/>
            <person name="Frati F."/>
        </authorList>
    </citation>
    <scope>NUCLEOTIDE SEQUENCE [LARGE SCALE GENOMIC DNA]</scope>
</reference>
<dbReference type="PANTHER" id="PTHR15437:SF6">
    <property type="entry name" value="TRANSCRIPTION TERMINATION FACTOR, MITOCHONDRIAL"/>
    <property type="match status" value="1"/>
</dbReference>
<name>A0ABP1S5Z2_9HEXA</name>
<comment type="similarity">
    <text evidence="1">Belongs to the mTERF family.</text>
</comment>
<dbReference type="EMBL" id="CAXLJM020000160">
    <property type="protein sequence ID" value="CAL8143798.1"/>
    <property type="molecule type" value="Genomic_DNA"/>
</dbReference>
<evidence type="ECO:0000313" key="4">
    <source>
        <dbReference type="Proteomes" id="UP001642540"/>
    </source>
</evidence>
<dbReference type="PANTHER" id="PTHR15437">
    <property type="entry name" value="TRANSCRIPTION TERMINATION FACTOR, MITOCHONDRIAL"/>
    <property type="match status" value="1"/>
</dbReference>
<sequence>MALTTRKVLNSAFVTGCMRQSVLNPIKTNYLQRELFFLQCPCQTSYVYSTQKSYFHFQSIIQIQIQAKHGILLDALHKSRVSASELADLNLKIPDEIRRLKSGSLKWLFDVWPLPKKSLSGLTKAYQIQQDEDDGKKGATRNKKPKTASEEQLHKAIDFLKSNNVAIRRLVKLPWLLTTDPVIVEMSAKRVQKLLRLNNFHVAISFVNLSESQLRQTAAIWANEAKLLSREVKLVEEVDVKFHNRLDFMSYYLKCQTEDVSDMMAKVPKLMTMPLPQIKDYIICLLDVGVKPEYIVGDPWLFLRNPSKMHERIKIIKDKGITDFKPWVFRVSERTFEIHISRAVAEMQLLGDLKGIEGFLQEKLHCDKNTAATMLAKFPSLEAATAVKVNKMIEFLLSQGFSRENIIETPRILAHSVETIAERLEEVTPYQDPLQSFQILCRTNKEYRAIIRKWKRDARQDENADETSISDTISK</sequence>
<gene>
    <name evidence="3" type="ORF">ODALV1_LOCUS29907</name>
</gene>
<evidence type="ECO:0008006" key="5">
    <source>
        <dbReference type="Google" id="ProtNLM"/>
    </source>
</evidence>
<accession>A0ABP1S5Z2</accession>
<dbReference type="InterPro" id="IPR038538">
    <property type="entry name" value="MTERF_sf"/>
</dbReference>
<keyword evidence="2" id="KW-0809">Transit peptide</keyword>
<protein>
    <recommendedName>
        <fullName evidence="5">Transcription termination factor 3, mitochondrial</fullName>
    </recommendedName>
</protein>
<dbReference type="InterPro" id="IPR003690">
    <property type="entry name" value="MTERF"/>
</dbReference>
<dbReference type="Gene3D" id="1.25.70.10">
    <property type="entry name" value="Transcription termination factor 3, mitochondrial"/>
    <property type="match status" value="2"/>
</dbReference>
<comment type="caution">
    <text evidence="3">The sequence shown here is derived from an EMBL/GenBank/DDBJ whole genome shotgun (WGS) entry which is preliminary data.</text>
</comment>
<evidence type="ECO:0000313" key="3">
    <source>
        <dbReference type="EMBL" id="CAL8143798.1"/>
    </source>
</evidence>
<keyword evidence="4" id="KW-1185">Reference proteome</keyword>
<dbReference type="Proteomes" id="UP001642540">
    <property type="component" value="Unassembled WGS sequence"/>
</dbReference>
<proteinExistence type="inferred from homology"/>
<evidence type="ECO:0000256" key="2">
    <source>
        <dbReference type="ARBA" id="ARBA00022946"/>
    </source>
</evidence>
<evidence type="ECO:0000256" key="1">
    <source>
        <dbReference type="ARBA" id="ARBA00007692"/>
    </source>
</evidence>
<organism evidence="3 4">
    <name type="scientific">Orchesella dallaii</name>
    <dbReference type="NCBI Taxonomy" id="48710"/>
    <lineage>
        <taxon>Eukaryota</taxon>
        <taxon>Metazoa</taxon>
        <taxon>Ecdysozoa</taxon>
        <taxon>Arthropoda</taxon>
        <taxon>Hexapoda</taxon>
        <taxon>Collembola</taxon>
        <taxon>Entomobryomorpha</taxon>
        <taxon>Entomobryoidea</taxon>
        <taxon>Orchesellidae</taxon>
        <taxon>Orchesellinae</taxon>
        <taxon>Orchesella</taxon>
    </lineage>
</organism>